<gene>
    <name evidence="3" type="ORF">DES53_10652</name>
</gene>
<evidence type="ECO:0000256" key="2">
    <source>
        <dbReference type="SAM" id="Phobius"/>
    </source>
</evidence>
<sequence length="429" mass="45550">MLIWKGHGILIPVAAGIGLLGGWLVLSVVTALVGIKSPTLPIILGFWTSAICVWLYAITLGKPVQQTVVNPSTGEQYLQTFHRHTLFFIPAKYWVIVSVLLALAVSVLLPFVKVPDREATAGPGKKEFDNANLLLTSNRNGAAHGNTPAAKELAGKFSAKLKDYRDAGVEQQKKRSSFSLTNGEFLTYCHLREGDCVFLVQVPDLRKFDSEAKKFICTAAWHTANTVLAELPKLPKQLAVGVRGTLLYEEFITGTAVGASDNPEKGIEKRHDGMDKEAVFAFFAPQQDAKNSGAVAAEEKPKSPAASEEASTSPKVESPPSASAPGTAATTPSAAPAVAPPMASPSPAAVASAPTPAPAAAPLPTEVREWKSADGRPMKAALLRFTDATGATAHFRREDGQEFQVPVDKFSAEDQAELKRLYQAAGGGS</sequence>
<organism evidence="3 4">
    <name type="scientific">Roseimicrobium gellanilyticum</name>
    <dbReference type="NCBI Taxonomy" id="748857"/>
    <lineage>
        <taxon>Bacteria</taxon>
        <taxon>Pseudomonadati</taxon>
        <taxon>Verrucomicrobiota</taxon>
        <taxon>Verrucomicrobiia</taxon>
        <taxon>Verrucomicrobiales</taxon>
        <taxon>Verrucomicrobiaceae</taxon>
        <taxon>Roseimicrobium</taxon>
    </lineage>
</organism>
<dbReference type="EMBL" id="QNRR01000006">
    <property type="protein sequence ID" value="RBP42348.1"/>
    <property type="molecule type" value="Genomic_DNA"/>
</dbReference>
<feature type="transmembrane region" description="Helical" evidence="2">
    <location>
        <begin position="93"/>
        <end position="112"/>
    </location>
</feature>
<feature type="region of interest" description="Disordered" evidence="1">
    <location>
        <begin position="290"/>
        <end position="365"/>
    </location>
</feature>
<comment type="caution">
    <text evidence="3">The sequence shown here is derived from an EMBL/GenBank/DDBJ whole genome shotgun (WGS) entry which is preliminary data.</text>
</comment>
<accession>A0A366HHV4</accession>
<dbReference type="Proteomes" id="UP000253426">
    <property type="component" value="Unassembled WGS sequence"/>
</dbReference>
<feature type="transmembrane region" description="Helical" evidence="2">
    <location>
        <begin position="39"/>
        <end position="58"/>
    </location>
</feature>
<feature type="transmembrane region" description="Helical" evidence="2">
    <location>
        <begin position="9"/>
        <end position="33"/>
    </location>
</feature>
<evidence type="ECO:0000256" key="1">
    <source>
        <dbReference type="SAM" id="MobiDB-lite"/>
    </source>
</evidence>
<proteinExistence type="predicted"/>
<reference evidence="3 4" key="1">
    <citation type="submission" date="2018-06" db="EMBL/GenBank/DDBJ databases">
        <title>Genomic Encyclopedia of Type Strains, Phase IV (KMG-IV): sequencing the most valuable type-strain genomes for metagenomic binning, comparative biology and taxonomic classification.</title>
        <authorList>
            <person name="Goeker M."/>
        </authorList>
    </citation>
    <scope>NUCLEOTIDE SEQUENCE [LARGE SCALE GENOMIC DNA]</scope>
    <source>
        <strain evidence="3 4">DSM 25532</strain>
    </source>
</reference>
<evidence type="ECO:0000313" key="4">
    <source>
        <dbReference type="Proteomes" id="UP000253426"/>
    </source>
</evidence>
<dbReference type="Gene3D" id="2.30.30.700">
    <property type="entry name" value="SLA1 homology domain 1"/>
    <property type="match status" value="1"/>
</dbReference>
<protein>
    <submittedName>
        <fullName evidence="3">Uncharacterized protein</fullName>
    </submittedName>
</protein>
<keyword evidence="2" id="KW-0812">Transmembrane</keyword>
<feature type="compositionally biased region" description="Low complexity" evidence="1">
    <location>
        <begin position="303"/>
        <end position="337"/>
    </location>
</feature>
<dbReference type="AlphaFoldDB" id="A0A366HHV4"/>
<feature type="compositionally biased region" description="Low complexity" evidence="1">
    <location>
        <begin position="345"/>
        <end position="354"/>
    </location>
</feature>
<keyword evidence="2" id="KW-0472">Membrane</keyword>
<evidence type="ECO:0000313" key="3">
    <source>
        <dbReference type="EMBL" id="RBP42348.1"/>
    </source>
</evidence>
<keyword evidence="2" id="KW-1133">Transmembrane helix</keyword>
<name>A0A366HHV4_9BACT</name>
<keyword evidence="4" id="KW-1185">Reference proteome</keyword>
<dbReference type="RefSeq" id="WP_113959486.1">
    <property type="nucleotide sequence ID" value="NZ_QNRR01000006.1"/>
</dbReference>
<dbReference type="OrthoDB" id="194800at2"/>